<feature type="non-terminal residue" evidence="1">
    <location>
        <position position="1"/>
    </location>
</feature>
<protein>
    <submittedName>
        <fullName evidence="1">Uncharacterized protein</fullName>
    </submittedName>
</protein>
<dbReference type="RefSeq" id="XP_040769417.1">
    <property type="nucleotide sequence ID" value="XM_040903149.1"/>
</dbReference>
<dbReference type="OrthoDB" id="3244185at2759"/>
<keyword evidence="2" id="KW-1185">Reference proteome</keyword>
<dbReference type="Proteomes" id="UP000076871">
    <property type="component" value="Unassembled WGS sequence"/>
</dbReference>
<dbReference type="AlphaFoldDB" id="A0A165HIF5"/>
<accession>A0A165HIF5</accession>
<name>A0A165HIF5_9APHY</name>
<evidence type="ECO:0000313" key="2">
    <source>
        <dbReference type="Proteomes" id="UP000076871"/>
    </source>
</evidence>
<gene>
    <name evidence="1" type="ORF">LAESUDRAFT_609333</name>
</gene>
<reference evidence="1 2" key="1">
    <citation type="journal article" date="2016" name="Mol. Biol. Evol.">
        <title>Comparative Genomics of Early-Diverging Mushroom-Forming Fungi Provides Insights into the Origins of Lignocellulose Decay Capabilities.</title>
        <authorList>
            <person name="Nagy L.G."/>
            <person name="Riley R."/>
            <person name="Tritt A."/>
            <person name="Adam C."/>
            <person name="Daum C."/>
            <person name="Floudas D."/>
            <person name="Sun H."/>
            <person name="Yadav J.S."/>
            <person name="Pangilinan J."/>
            <person name="Larsson K.H."/>
            <person name="Matsuura K."/>
            <person name="Barry K."/>
            <person name="Labutti K."/>
            <person name="Kuo R."/>
            <person name="Ohm R.A."/>
            <person name="Bhattacharya S.S."/>
            <person name="Shirouzu T."/>
            <person name="Yoshinaga Y."/>
            <person name="Martin F.M."/>
            <person name="Grigoriev I.V."/>
            <person name="Hibbett D.S."/>
        </authorList>
    </citation>
    <scope>NUCLEOTIDE SEQUENCE [LARGE SCALE GENOMIC DNA]</scope>
    <source>
        <strain evidence="1 2">93-53</strain>
    </source>
</reference>
<sequence length="55" mass="6466">PLAYVEWFTPFHAKDTVTGMYIISHSMRQHYRYAAMIPITEIVRTCHLIPVWGSE</sequence>
<dbReference type="GeneID" id="63820180"/>
<proteinExistence type="predicted"/>
<feature type="non-terminal residue" evidence="1">
    <location>
        <position position="55"/>
    </location>
</feature>
<dbReference type="EMBL" id="KV427606">
    <property type="protein sequence ID" value="KZT11769.1"/>
    <property type="molecule type" value="Genomic_DNA"/>
</dbReference>
<evidence type="ECO:0000313" key="1">
    <source>
        <dbReference type="EMBL" id="KZT11769.1"/>
    </source>
</evidence>
<organism evidence="1 2">
    <name type="scientific">Laetiporus sulphureus 93-53</name>
    <dbReference type="NCBI Taxonomy" id="1314785"/>
    <lineage>
        <taxon>Eukaryota</taxon>
        <taxon>Fungi</taxon>
        <taxon>Dikarya</taxon>
        <taxon>Basidiomycota</taxon>
        <taxon>Agaricomycotina</taxon>
        <taxon>Agaricomycetes</taxon>
        <taxon>Polyporales</taxon>
        <taxon>Laetiporus</taxon>
    </lineage>
</organism>
<dbReference type="InParanoid" id="A0A165HIF5"/>